<evidence type="ECO:0000313" key="6">
    <source>
        <dbReference type="Proteomes" id="UP000245998"/>
    </source>
</evidence>
<feature type="binding site" evidence="4">
    <location>
        <position position="156"/>
    </location>
    <ligand>
        <name>a divalent metal cation</name>
        <dbReference type="ChEBI" id="CHEBI:60240"/>
        <label>2</label>
    </ligand>
</feature>
<dbReference type="OrthoDB" id="9810005at2"/>
<dbReference type="GO" id="GO:0046872">
    <property type="term" value="F:metal ion binding"/>
    <property type="evidence" value="ECO:0007669"/>
    <property type="project" value="UniProtKB-KW"/>
</dbReference>
<dbReference type="Gene3D" id="3.20.20.140">
    <property type="entry name" value="Metal-dependent hydrolases"/>
    <property type="match status" value="1"/>
</dbReference>
<evidence type="ECO:0000313" key="5">
    <source>
        <dbReference type="EMBL" id="PWA12866.1"/>
    </source>
</evidence>
<dbReference type="EMBL" id="QCZG01000005">
    <property type="protein sequence ID" value="PWA12866.1"/>
    <property type="molecule type" value="Genomic_DNA"/>
</dbReference>
<keyword evidence="3" id="KW-0378">Hydrolase</keyword>
<dbReference type="InterPro" id="IPR018228">
    <property type="entry name" value="DNase_TatD-rel_CS"/>
</dbReference>
<feature type="binding site" evidence="4">
    <location>
        <position position="132"/>
    </location>
    <ligand>
        <name>a divalent metal cation</name>
        <dbReference type="ChEBI" id="CHEBI:60240"/>
        <label>2</label>
    </ligand>
</feature>
<dbReference type="PIRSF" id="PIRSF005902">
    <property type="entry name" value="DNase_TatD"/>
    <property type="match status" value="1"/>
</dbReference>
<keyword evidence="2 4" id="KW-0479">Metal-binding</keyword>
<dbReference type="PROSITE" id="PS01137">
    <property type="entry name" value="TATD_1"/>
    <property type="match status" value="1"/>
</dbReference>
<comment type="caution">
    <text evidence="5">The sequence shown here is derived from an EMBL/GenBank/DDBJ whole genome shotgun (WGS) entry which is preliminary data.</text>
</comment>
<feature type="binding site" evidence="4">
    <location>
        <position position="92"/>
    </location>
    <ligand>
        <name>a divalent metal cation</name>
        <dbReference type="ChEBI" id="CHEBI:60240"/>
        <label>1</label>
    </ligand>
</feature>
<accession>A0A2U1K5R0</accession>
<evidence type="ECO:0000256" key="4">
    <source>
        <dbReference type="PIRSR" id="PIRSR005902-1"/>
    </source>
</evidence>
<dbReference type="InterPro" id="IPR001130">
    <property type="entry name" value="TatD-like"/>
</dbReference>
<evidence type="ECO:0000256" key="3">
    <source>
        <dbReference type="ARBA" id="ARBA00022801"/>
    </source>
</evidence>
<comment type="similarity">
    <text evidence="1">Belongs to the metallo-dependent hydrolases superfamily. TatD-type hydrolase family.</text>
</comment>
<protein>
    <submittedName>
        <fullName evidence="5">TatD family deoxyribonuclease</fullName>
    </submittedName>
</protein>
<dbReference type="InterPro" id="IPR032466">
    <property type="entry name" value="Metal_Hydrolase"/>
</dbReference>
<dbReference type="Proteomes" id="UP000245998">
    <property type="component" value="Unassembled WGS sequence"/>
</dbReference>
<organism evidence="5 6">
    <name type="scientific">Pueribacillus theae</name>
    <dbReference type="NCBI Taxonomy" id="2171751"/>
    <lineage>
        <taxon>Bacteria</taxon>
        <taxon>Bacillati</taxon>
        <taxon>Bacillota</taxon>
        <taxon>Bacilli</taxon>
        <taxon>Bacillales</taxon>
        <taxon>Bacillaceae</taxon>
        <taxon>Pueribacillus</taxon>
    </lineage>
</organism>
<dbReference type="GO" id="GO:0016788">
    <property type="term" value="F:hydrolase activity, acting on ester bonds"/>
    <property type="evidence" value="ECO:0007669"/>
    <property type="project" value="InterPro"/>
</dbReference>
<feature type="binding site" evidence="4">
    <location>
        <position position="5"/>
    </location>
    <ligand>
        <name>a divalent metal cation</name>
        <dbReference type="ChEBI" id="CHEBI:60240"/>
        <label>1</label>
    </ligand>
</feature>
<dbReference type="PANTHER" id="PTHR46317:SF1">
    <property type="entry name" value="HYDROLASE, TATD FAMILY"/>
    <property type="match status" value="1"/>
</dbReference>
<dbReference type="PANTHER" id="PTHR46317">
    <property type="entry name" value="HYDROLASE OF PHP SUPERFAMILY-RELATED PROTEIN"/>
    <property type="match status" value="1"/>
</dbReference>
<dbReference type="Pfam" id="PF01026">
    <property type="entry name" value="TatD_DNase"/>
    <property type="match status" value="1"/>
</dbReference>
<sequence length="262" mass="29745">MIDAHIHLDQYPTEQIADQIKRWKEGGINGVVAVSTDLHSCYHTLSLAERFPDFVYPCLGWHPEQRLPTDKELNELIQLIRTEKHRINGVGEIGLPHYSLKQLGNPPLEPYIELFTILTCEAKAQELPVAVHAVHNKAPLALAVLKEEKMTKAHFHWLKAEAEVLKEIIHEGYFISVTPEVCYRERDKRLVQSTPMGQLLLETDGPWPFSGPFSGKSTTPLFLFDSLEKVAAIKGKSIVEAKFQLRQNIEKLYLSYRGGSIN</sequence>
<dbReference type="AlphaFoldDB" id="A0A2U1K5R0"/>
<feature type="binding site" evidence="4">
    <location>
        <position position="7"/>
    </location>
    <ligand>
        <name>a divalent metal cation</name>
        <dbReference type="ChEBI" id="CHEBI:60240"/>
        <label>1</label>
    </ligand>
</feature>
<proteinExistence type="inferred from homology"/>
<name>A0A2U1K5R0_9BACI</name>
<dbReference type="PROSITE" id="PS01091">
    <property type="entry name" value="TATD_3"/>
    <property type="match status" value="1"/>
</dbReference>
<dbReference type="SUPFAM" id="SSF51556">
    <property type="entry name" value="Metallo-dependent hydrolases"/>
    <property type="match status" value="1"/>
</dbReference>
<gene>
    <name evidence="5" type="ORF">DCC39_04185</name>
</gene>
<dbReference type="CDD" id="cd01310">
    <property type="entry name" value="TatD_DNAse"/>
    <property type="match status" value="1"/>
</dbReference>
<evidence type="ECO:0000256" key="2">
    <source>
        <dbReference type="ARBA" id="ARBA00022723"/>
    </source>
</evidence>
<feature type="binding site" evidence="4">
    <location>
        <position position="204"/>
    </location>
    <ligand>
        <name>a divalent metal cation</name>
        <dbReference type="ChEBI" id="CHEBI:60240"/>
        <label>1</label>
    </ligand>
</feature>
<evidence type="ECO:0000256" key="1">
    <source>
        <dbReference type="ARBA" id="ARBA00009275"/>
    </source>
</evidence>
<reference evidence="5 6" key="1">
    <citation type="submission" date="2018-04" db="EMBL/GenBank/DDBJ databases">
        <title>Camelliibacillus theae gen. nov., sp. nov., isolated from Pu'er tea.</title>
        <authorList>
            <person name="Niu L."/>
        </authorList>
    </citation>
    <scope>NUCLEOTIDE SEQUENCE [LARGE SCALE GENOMIC DNA]</scope>
    <source>
        <strain evidence="5 6">T8</strain>
    </source>
</reference>
<keyword evidence="6" id="KW-1185">Reference proteome</keyword>